<dbReference type="Proteomes" id="UP000626092">
    <property type="component" value="Unassembled WGS sequence"/>
</dbReference>
<dbReference type="EMBL" id="WJXA01000001">
    <property type="protein sequence ID" value="KAF7153885.1"/>
    <property type="molecule type" value="Genomic_DNA"/>
</dbReference>
<keyword evidence="2" id="KW-1185">Reference proteome</keyword>
<evidence type="ECO:0000313" key="2">
    <source>
        <dbReference type="Proteomes" id="UP000626092"/>
    </source>
</evidence>
<sequence>MIMKIIKEILPADNEIESTIPWNIYDAKKFLRDLGLGYILIHARKYDCALFWKENANLENCPTCNEPRLYYCEKTAPYMRWHKDKRVDDNELRHPADGQEWKDFDEHFPDFAVEPQNVRLEMATDGCNPFGNMSTFPTDFCAP</sequence>
<dbReference type="AlphaFoldDB" id="A0A834LZA4"/>
<proteinExistence type="predicted"/>
<gene>
    <name evidence="1" type="ORF">RHSIM_Rhsim01G0140800</name>
</gene>
<dbReference type="Pfam" id="PF02992">
    <property type="entry name" value="Transposase_21"/>
    <property type="match status" value="1"/>
</dbReference>
<dbReference type="PANTHER" id="PTHR10775:SF185">
    <property type="entry name" value="OS08G0208400 PROTEIN"/>
    <property type="match status" value="1"/>
</dbReference>
<name>A0A834LZA4_RHOSS</name>
<dbReference type="OrthoDB" id="1932595at2759"/>
<protein>
    <submittedName>
        <fullName evidence="1">Uncharacterized protein</fullName>
    </submittedName>
</protein>
<organism evidence="1 2">
    <name type="scientific">Rhododendron simsii</name>
    <name type="common">Sims's rhododendron</name>
    <dbReference type="NCBI Taxonomy" id="118357"/>
    <lineage>
        <taxon>Eukaryota</taxon>
        <taxon>Viridiplantae</taxon>
        <taxon>Streptophyta</taxon>
        <taxon>Embryophyta</taxon>
        <taxon>Tracheophyta</taxon>
        <taxon>Spermatophyta</taxon>
        <taxon>Magnoliopsida</taxon>
        <taxon>eudicotyledons</taxon>
        <taxon>Gunneridae</taxon>
        <taxon>Pentapetalae</taxon>
        <taxon>asterids</taxon>
        <taxon>Ericales</taxon>
        <taxon>Ericaceae</taxon>
        <taxon>Ericoideae</taxon>
        <taxon>Rhodoreae</taxon>
        <taxon>Rhododendron</taxon>
    </lineage>
</organism>
<evidence type="ECO:0000313" key="1">
    <source>
        <dbReference type="EMBL" id="KAF7153885.1"/>
    </source>
</evidence>
<dbReference type="PANTHER" id="PTHR10775">
    <property type="entry name" value="OS08G0208400 PROTEIN"/>
    <property type="match status" value="1"/>
</dbReference>
<dbReference type="InterPro" id="IPR004242">
    <property type="entry name" value="Transposase_21"/>
</dbReference>
<accession>A0A834LZA4</accession>
<reference evidence="1" key="1">
    <citation type="submission" date="2019-11" db="EMBL/GenBank/DDBJ databases">
        <authorList>
            <person name="Liu Y."/>
            <person name="Hou J."/>
            <person name="Li T.-Q."/>
            <person name="Guan C.-H."/>
            <person name="Wu X."/>
            <person name="Wu H.-Z."/>
            <person name="Ling F."/>
            <person name="Zhang R."/>
            <person name="Shi X.-G."/>
            <person name="Ren J.-P."/>
            <person name="Chen E.-F."/>
            <person name="Sun J.-M."/>
        </authorList>
    </citation>
    <scope>NUCLEOTIDE SEQUENCE</scope>
    <source>
        <strain evidence="1">Adult_tree_wgs_1</strain>
        <tissue evidence="1">Leaves</tissue>
    </source>
</reference>
<comment type="caution">
    <text evidence="1">The sequence shown here is derived from an EMBL/GenBank/DDBJ whole genome shotgun (WGS) entry which is preliminary data.</text>
</comment>